<dbReference type="InterPro" id="IPR035979">
    <property type="entry name" value="RBD_domain_sf"/>
</dbReference>
<feature type="compositionally biased region" description="Polar residues" evidence="1">
    <location>
        <begin position="107"/>
        <end position="116"/>
    </location>
</feature>
<dbReference type="Gene3D" id="3.30.70.330">
    <property type="match status" value="1"/>
</dbReference>
<dbReference type="InterPro" id="IPR012677">
    <property type="entry name" value="Nucleotide-bd_a/b_plait_sf"/>
</dbReference>
<protein>
    <submittedName>
        <fullName evidence="3">RNA-binding protein</fullName>
    </submittedName>
</protein>
<evidence type="ECO:0000259" key="2">
    <source>
        <dbReference type="PROSITE" id="PS50102"/>
    </source>
</evidence>
<evidence type="ECO:0000313" key="4">
    <source>
        <dbReference type="Proteomes" id="UP000660380"/>
    </source>
</evidence>
<feature type="compositionally biased region" description="Basic and acidic residues" evidence="1">
    <location>
        <begin position="77"/>
        <end position="87"/>
    </location>
</feature>
<reference evidence="3 4" key="1">
    <citation type="journal article" date="2020" name="ISME J.">
        <title>Comparative genomics reveals insights into cyanobacterial evolution and habitat adaptation.</title>
        <authorList>
            <person name="Chen M.Y."/>
            <person name="Teng W.K."/>
            <person name="Zhao L."/>
            <person name="Hu C.X."/>
            <person name="Zhou Y.K."/>
            <person name="Han B.P."/>
            <person name="Song L.R."/>
            <person name="Shu W.S."/>
        </authorList>
    </citation>
    <scope>NUCLEOTIDE SEQUENCE [LARGE SCALE GENOMIC DNA]</scope>
    <source>
        <strain evidence="3 4">FACHB-248</strain>
    </source>
</reference>
<dbReference type="RefSeq" id="WP_029634123.1">
    <property type="nucleotide sequence ID" value="NZ_JACJTA010000072.1"/>
</dbReference>
<feature type="region of interest" description="Disordered" evidence="1">
    <location>
        <begin position="77"/>
        <end position="160"/>
    </location>
</feature>
<dbReference type="InterPro" id="IPR050441">
    <property type="entry name" value="RBM"/>
</dbReference>
<dbReference type="Pfam" id="PF00076">
    <property type="entry name" value="RRM_1"/>
    <property type="match status" value="1"/>
</dbReference>
<dbReference type="Proteomes" id="UP000660380">
    <property type="component" value="Unassembled WGS sequence"/>
</dbReference>
<gene>
    <name evidence="3" type="ORF">H6G81_25370</name>
</gene>
<proteinExistence type="predicted"/>
<keyword evidence="4" id="KW-1185">Reference proteome</keyword>
<comment type="caution">
    <text evidence="3">The sequence shown here is derived from an EMBL/GenBank/DDBJ whole genome shotgun (WGS) entry which is preliminary data.</text>
</comment>
<feature type="domain" description="RRM" evidence="2">
    <location>
        <begin position="3"/>
        <end position="82"/>
    </location>
</feature>
<dbReference type="SUPFAM" id="SSF54928">
    <property type="entry name" value="RNA-binding domain, RBD"/>
    <property type="match status" value="1"/>
</dbReference>
<feature type="compositionally biased region" description="Basic and acidic residues" evidence="1">
    <location>
        <begin position="151"/>
        <end position="160"/>
    </location>
</feature>
<dbReference type="EMBL" id="JACJTA010000072">
    <property type="protein sequence ID" value="MBD2607768.1"/>
    <property type="molecule type" value="Genomic_DNA"/>
</dbReference>
<evidence type="ECO:0000313" key="3">
    <source>
        <dbReference type="EMBL" id="MBD2607768.1"/>
    </source>
</evidence>
<dbReference type="PROSITE" id="PS50102">
    <property type="entry name" value="RRM"/>
    <property type="match status" value="1"/>
</dbReference>
<organism evidence="3 4">
    <name type="scientific">Scytonema hofmannii FACHB-248</name>
    <dbReference type="NCBI Taxonomy" id="1842502"/>
    <lineage>
        <taxon>Bacteria</taxon>
        <taxon>Bacillati</taxon>
        <taxon>Cyanobacteriota</taxon>
        <taxon>Cyanophyceae</taxon>
        <taxon>Nostocales</taxon>
        <taxon>Scytonemataceae</taxon>
        <taxon>Scytonema</taxon>
    </lineage>
</organism>
<accession>A0ABR8GYC3</accession>
<feature type="compositionally biased region" description="Low complexity" evidence="1">
    <location>
        <begin position="139"/>
        <end position="150"/>
    </location>
</feature>
<name>A0ABR8GYC3_9CYAN</name>
<evidence type="ECO:0000256" key="1">
    <source>
        <dbReference type="SAM" id="MobiDB-lite"/>
    </source>
</evidence>
<dbReference type="SMART" id="SM00360">
    <property type="entry name" value="RRM"/>
    <property type="match status" value="1"/>
</dbReference>
<dbReference type="InterPro" id="IPR000504">
    <property type="entry name" value="RRM_dom"/>
</dbReference>
<dbReference type="PANTHER" id="PTHR48034">
    <property type="entry name" value="TRANSFORMER-2 SEX-DETERMINING PROTEIN-RELATED"/>
    <property type="match status" value="1"/>
</dbReference>
<sequence length="176" mass="19426">MSVRLYIGNLPKEEIDRQELQAVFAEEGEAVTTKLIKDRKTGKCRGFGFLTVNDDEHADQIIEKYNGRTFKDTAIKLEKALPRTKGEENEDQQQPQPLQQAVPKPVTVSNAGNPVPNTGEKSSRRDKSSKKPRRGGGSASSNTSSSTNDSDAVRPDPRWASELEKLKEMLAAQATN</sequence>